<feature type="compositionally biased region" description="Basic and acidic residues" evidence="1">
    <location>
        <begin position="1"/>
        <end position="12"/>
    </location>
</feature>
<name>A0AAN6S7Y9_9PEZI</name>
<sequence>MERVSKIKDRLIRRLKKKADGGPKGGAVSSFTPSAANLISTPTTSAPASGRAKASPTTTIIAQSPPAQIVPPAPQPLNPTTASPGPTSAQPAASNATSSSHHIDPWTRAYEIF</sequence>
<dbReference type="Proteomes" id="UP001303473">
    <property type="component" value="Unassembled WGS sequence"/>
</dbReference>
<proteinExistence type="predicted"/>
<dbReference type="EMBL" id="MU853766">
    <property type="protein sequence ID" value="KAK3943398.1"/>
    <property type="molecule type" value="Genomic_DNA"/>
</dbReference>
<evidence type="ECO:0000256" key="1">
    <source>
        <dbReference type="SAM" id="MobiDB-lite"/>
    </source>
</evidence>
<reference evidence="3" key="1">
    <citation type="journal article" date="2023" name="Mol. Phylogenet. Evol.">
        <title>Genome-scale phylogeny and comparative genomics of the fungal order Sordariales.</title>
        <authorList>
            <person name="Hensen N."/>
            <person name="Bonometti L."/>
            <person name="Westerberg I."/>
            <person name="Brannstrom I.O."/>
            <person name="Guillou S."/>
            <person name="Cros-Aarteil S."/>
            <person name="Calhoun S."/>
            <person name="Haridas S."/>
            <person name="Kuo A."/>
            <person name="Mondo S."/>
            <person name="Pangilinan J."/>
            <person name="Riley R."/>
            <person name="LaButti K."/>
            <person name="Andreopoulos B."/>
            <person name="Lipzen A."/>
            <person name="Chen C."/>
            <person name="Yan M."/>
            <person name="Daum C."/>
            <person name="Ng V."/>
            <person name="Clum A."/>
            <person name="Steindorff A."/>
            <person name="Ohm R.A."/>
            <person name="Martin F."/>
            <person name="Silar P."/>
            <person name="Natvig D.O."/>
            <person name="Lalanne C."/>
            <person name="Gautier V."/>
            <person name="Ament-Velasquez S.L."/>
            <person name="Kruys A."/>
            <person name="Hutchinson M.I."/>
            <person name="Powell A.J."/>
            <person name="Barry K."/>
            <person name="Miller A.N."/>
            <person name="Grigoriev I.V."/>
            <person name="Debuchy R."/>
            <person name="Gladieux P."/>
            <person name="Hiltunen Thoren M."/>
            <person name="Johannesson H."/>
        </authorList>
    </citation>
    <scope>NUCLEOTIDE SEQUENCE [LARGE SCALE GENOMIC DNA]</scope>
    <source>
        <strain evidence="3">CBS 340.73</strain>
    </source>
</reference>
<keyword evidence="3" id="KW-1185">Reference proteome</keyword>
<feature type="compositionally biased region" description="Polar residues" evidence="1">
    <location>
        <begin position="29"/>
        <end position="47"/>
    </location>
</feature>
<feature type="compositionally biased region" description="Polar residues" evidence="1">
    <location>
        <begin position="78"/>
        <end position="100"/>
    </location>
</feature>
<dbReference type="AlphaFoldDB" id="A0AAN6S7Y9"/>
<gene>
    <name evidence="2" type="ORF">QBC46DRAFT_39995</name>
</gene>
<evidence type="ECO:0000313" key="2">
    <source>
        <dbReference type="EMBL" id="KAK3943398.1"/>
    </source>
</evidence>
<organism evidence="2 3">
    <name type="scientific">Diplogelasinospora grovesii</name>
    <dbReference type="NCBI Taxonomy" id="303347"/>
    <lineage>
        <taxon>Eukaryota</taxon>
        <taxon>Fungi</taxon>
        <taxon>Dikarya</taxon>
        <taxon>Ascomycota</taxon>
        <taxon>Pezizomycotina</taxon>
        <taxon>Sordariomycetes</taxon>
        <taxon>Sordariomycetidae</taxon>
        <taxon>Sordariales</taxon>
        <taxon>Diplogelasinosporaceae</taxon>
        <taxon>Diplogelasinospora</taxon>
    </lineage>
</organism>
<accession>A0AAN6S7Y9</accession>
<evidence type="ECO:0000313" key="3">
    <source>
        <dbReference type="Proteomes" id="UP001303473"/>
    </source>
</evidence>
<feature type="compositionally biased region" description="Pro residues" evidence="1">
    <location>
        <begin position="68"/>
        <end position="77"/>
    </location>
</feature>
<protein>
    <submittedName>
        <fullName evidence="2">Uncharacterized protein</fullName>
    </submittedName>
</protein>
<feature type="region of interest" description="Disordered" evidence="1">
    <location>
        <begin position="1"/>
        <end position="108"/>
    </location>
</feature>
<comment type="caution">
    <text evidence="2">The sequence shown here is derived from an EMBL/GenBank/DDBJ whole genome shotgun (WGS) entry which is preliminary data.</text>
</comment>